<evidence type="ECO:0000256" key="1">
    <source>
        <dbReference type="SAM" id="MobiDB-lite"/>
    </source>
</evidence>
<protein>
    <submittedName>
        <fullName evidence="2">Uncharacterized protein</fullName>
    </submittedName>
</protein>
<evidence type="ECO:0000313" key="2">
    <source>
        <dbReference type="EMBL" id="KAJ4428474.1"/>
    </source>
</evidence>
<sequence>MPKQGRTIIQPEWRRRRGDLLAEDDNLPAEGEDENLPAEEDENIPAEGEDENLPAEGEDENLPAEEDENIPEGEVEDLPAEGEDETTTKCCCWSCFRYAIRGLCRNETTGNKLKQYSKKVTLPEASFIDFFACKLFNSKQGTNEGVANWGSRIDAMSSDLTEAMTRLLPSCHHEGAIAFLKHISKVCFIQSLHDERVQTIVRARDEKMLLPNAVEIALEEESAILSGRFKKQSLPQIRNSKPRSQDNQMNNVNKVTGYQGRNETTGNNLKQYSKKVMLPDAPFIDFFACKLFNSKQDTNEGVANWGSRIDAMSSFLTEAMTRLLTSCRHEGAIAFLKHISKVRFIQDLHEERVKTI</sequence>
<dbReference type="Proteomes" id="UP001148838">
    <property type="component" value="Unassembled WGS sequence"/>
</dbReference>
<proteinExistence type="predicted"/>
<reference evidence="2 3" key="1">
    <citation type="journal article" date="2022" name="Allergy">
        <title>Genome assembly and annotation of Periplaneta americana reveal a comprehensive cockroach allergen profile.</title>
        <authorList>
            <person name="Wang L."/>
            <person name="Xiong Q."/>
            <person name="Saelim N."/>
            <person name="Wang L."/>
            <person name="Nong W."/>
            <person name="Wan A.T."/>
            <person name="Shi M."/>
            <person name="Liu X."/>
            <person name="Cao Q."/>
            <person name="Hui J.H.L."/>
            <person name="Sookrung N."/>
            <person name="Leung T.F."/>
            <person name="Tungtrongchitr A."/>
            <person name="Tsui S.K.W."/>
        </authorList>
    </citation>
    <scope>NUCLEOTIDE SEQUENCE [LARGE SCALE GENOMIC DNA]</scope>
    <source>
        <strain evidence="2">PWHHKU_190912</strain>
    </source>
</reference>
<feature type="non-terminal residue" evidence="2">
    <location>
        <position position="356"/>
    </location>
</feature>
<accession>A0ABQ8S382</accession>
<keyword evidence="3" id="KW-1185">Reference proteome</keyword>
<feature type="region of interest" description="Disordered" evidence="1">
    <location>
        <begin position="1"/>
        <end position="82"/>
    </location>
</feature>
<evidence type="ECO:0000313" key="3">
    <source>
        <dbReference type="Proteomes" id="UP001148838"/>
    </source>
</evidence>
<comment type="caution">
    <text evidence="2">The sequence shown here is derived from an EMBL/GenBank/DDBJ whole genome shotgun (WGS) entry which is preliminary data.</text>
</comment>
<organism evidence="2 3">
    <name type="scientific">Periplaneta americana</name>
    <name type="common">American cockroach</name>
    <name type="synonym">Blatta americana</name>
    <dbReference type="NCBI Taxonomy" id="6978"/>
    <lineage>
        <taxon>Eukaryota</taxon>
        <taxon>Metazoa</taxon>
        <taxon>Ecdysozoa</taxon>
        <taxon>Arthropoda</taxon>
        <taxon>Hexapoda</taxon>
        <taxon>Insecta</taxon>
        <taxon>Pterygota</taxon>
        <taxon>Neoptera</taxon>
        <taxon>Polyneoptera</taxon>
        <taxon>Dictyoptera</taxon>
        <taxon>Blattodea</taxon>
        <taxon>Blattoidea</taxon>
        <taxon>Blattidae</taxon>
        <taxon>Blattinae</taxon>
        <taxon>Periplaneta</taxon>
    </lineage>
</organism>
<name>A0ABQ8S382_PERAM</name>
<gene>
    <name evidence="2" type="ORF">ANN_24511</name>
</gene>
<feature type="compositionally biased region" description="Acidic residues" evidence="1">
    <location>
        <begin position="21"/>
        <end position="82"/>
    </location>
</feature>
<dbReference type="EMBL" id="JAJSOF020000037">
    <property type="protein sequence ID" value="KAJ4428474.1"/>
    <property type="molecule type" value="Genomic_DNA"/>
</dbReference>